<comment type="subcellular location">
    <subcellularLocation>
        <location evidence="1">Cell membrane</location>
        <topology evidence="1">Multi-pass membrane protein</topology>
    </subcellularLocation>
</comment>
<feature type="domain" description="EamA" evidence="9">
    <location>
        <begin position="151"/>
        <end position="292"/>
    </location>
</feature>
<dbReference type="Pfam" id="PF00892">
    <property type="entry name" value="EamA"/>
    <property type="match status" value="2"/>
</dbReference>
<feature type="transmembrane region" description="Helical" evidence="8">
    <location>
        <begin position="151"/>
        <end position="170"/>
    </location>
</feature>
<protein>
    <submittedName>
        <fullName evidence="10">EamA family transporter</fullName>
    </submittedName>
</protein>
<dbReference type="Proteomes" id="UP000535543">
    <property type="component" value="Unassembled WGS sequence"/>
</dbReference>
<feature type="transmembrane region" description="Helical" evidence="8">
    <location>
        <begin position="253"/>
        <end position="270"/>
    </location>
</feature>
<dbReference type="InterPro" id="IPR050638">
    <property type="entry name" value="AA-Vitamin_Transporters"/>
</dbReference>
<reference evidence="10 11" key="2">
    <citation type="submission" date="2020-06" db="EMBL/GenBank/DDBJ databases">
        <title>Antribacter stalactiti gen. nov., sp. nov., a new member of the family Nacardiaceae isolated from a cave.</title>
        <authorList>
            <person name="Kim I.S."/>
        </authorList>
    </citation>
    <scope>NUCLEOTIDE SEQUENCE [LARGE SCALE GENOMIC DNA]</scope>
    <source>
        <strain evidence="10 11">YC2-7</strain>
    </source>
</reference>
<feature type="compositionally biased region" description="Pro residues" evidence="7">
    <location>
        <begin position="319"/>
        <end position="329"/>
    </location>
</feature>
<dbReference type="SUPFAM" id="SSF103481">
    <property type="entry name" value="Multidrug resistance efflux transporter EmrE"/>
    <property type="match status" value="2"/>
</dbReference>
<keyword evidence="6 8" id="KW-0472">Membrane</keyword>
<feature type="region of interest" description="Disordered" evidence="7">
    <location>
        <begin position="308"/>
        <end position="329"/>
    </location>
</feature>
<evidence type="ECO:0000256" key="7">
    <source>
        <dbReference type="SAM" id="MobiDB-lite"/>
    </source>
</evidence>
<dbReference type="PANTHER" id="PTHR32322:SF18">
    <property type="entry name" value="S-ADENOSYLMETHIONINE_S-ADENOSYLHOMOCYSTEINE TRANSPORTER"/>
    <property type="match status" value="1"/>
</dbReference>
<feature type="transmembrane region" description="Helical" evidence="8">
    <location>
        <begin position="95"/>
        <end position="115"/>
    </location>
</feature>
<accession>A0A848KK88</accession>
<proteinExistence type="inferred from homology"/>
<evidence type="ECO:0000259" key="9">
    <source>
        <dbReference type="Pfam" id="PF00892"/>
    </source>
</evidence>
<name>A0A848KK88_9NOCA</name>
<evidence type="ECO:0000256" key="6">
    <source>
        <dbReference type="ARBA" id="ARBA00023136"/>
    </source>
</evidence>
<reference evidence="10 11" key="1">
    <citation type="submission" date="2019-05" db="EMBL/GenBank/DDBJ databases">
        <authorList>
            <person name="Lee S.D."/>
        </authorList>
    </citation>
    <scope>NUCLEOTIDE SEQUENCE [LARGE SCALE GENOMIC DNA]</scope>
    <source>
        <strain evidence="10 11">YC2-7</strain>
    </source>
</reference>
<sequence>MRRSGIWLTVLSALAFSWSGPFAKALMDSGWSPGGVVFARLAGAALVAFAVAAAVDARALRVAPRQVRSSALYGIVAIATVQATFFLAIQSLSVGVTLMIQFLAPIVVIGWEWLVRDIRPSTLTILGAVLALAGAVLVIDVFGATEVSIEGIAWAALSMLGNACFFLMSTRSAGSPSPVVTMAYGMVFAALAVGALGVTGLFTMTFATDPAVLASHDLPWILPLVLLITISTVVAYLCGIAGVGLIGATLTSLVLLTEVLFGVISSWLLLGQTISVIQLLGGSCIVGGVAIARLGGAGAAEPFIETVEPTDEAHTPSPRSTPPSPIRAT</sequence>
<keyword evidence="5 8" id="KW-1133">Transmembrane helix</keyword>
<evidence type="ECO:0000256" key="2">
    <source>
        <dbReference type="ARBA" id="ARBA00007362"/>
    </source>
</evidence>
<dbReference type="InterPro" id="IPR037185">
    <property type="entry name" value="EmrE-like"/>
</dbReference>
<comment type="caution">
    <text evidence="10">The sequence shown here is derived from an EMBL/GenBank/DDBJ whole genome shotgun (WGS) entry which is preliminary data.</text>
</comment>
<dbReference type="GO" id="GO:0005886">
    <property type="term" value="C:plasma membrane"/>
    <property type="evidence" value="ECO:0007669"/>
    <property type="project" value="UniProtKB-SubCell"/>
</dbReference>
<keyword evidence="3" id="KW-1003">Cell membrane</keyword>
<feature type="transmembrane region" description="Helical" evidence="8">
    <location>
        <begin position="182"/>
        <end position="208"/>
    </location>
</feature>
<dbReference type="AlphaFoldDB" id="A0A848KK88"/>
<evidence type="ECO:0000256" key="8">
    <source>
        <dbReference type="SAM" id="Phobius"/>
    </source>
</evidence>
<dbReference type="InterPro" id="IPR000620">
    <property type="entry name" value="EamA_dom"/>
</dbReference>
<keyword evidence="11" id="KW-1185">Reference proteome</keyword>
<keyword evidence="4 8" id="KW-0812">Transmembrane</keyword>
<evidence type="ECO:0000256" key="4">
    <source>
        <dbReference type="ARBA" id="ARBA00022692"/>
    </source>
</evidence>
<gene>
    <name evidence="10" type="ORF">FGL95_14600</name>
</gene>
<feature type="transmembrane region" description="Helical" evidence="8">
    <location>
        <begin position="220"/>
        <end position="246"/>
    </location>
</feature>
<feature type="transmembrane region" description="Helical" evidence="8">
    <location>
        <begin position="71"/>
        <end position="89"/>
    </location>
</feature>
<dbReference type="EMBL" id="VCQU01000004">
    <property type="protein sequence ID" value="NMN96267.1"/>
    <property type="molecule type" value="Genomic_DNA"/>
</dbReference>
<feature type="transmembrane region" description="Helical" evidence="8">
    <location>
        <begin position="276"/>
        <end position="295"/>
    </location>
</feature>
<evidence type="ECO:0000313" key="10">
    <source>
        <dbReference type="EMBL" id="NMN96267.1"/>
    </source>
</evidence>
<comment type="similarity">
    <text evidence="2">Belongs to the EamA transporter family.</text>
</comment>
<organism evidence="10 11">
    <name type="scientific">Antrihabitans stalactiti</name>
    <dbReference type="NCBI Taxonomy" id="2584121"/>
    <lineage>
        <taxon>Bacteria</taxon>
        <taxon>Bacillati</taxon>
        <taxon>Actinomycetota</taxon>
        <taxon>Actinomycetes</taxon>
        <taxon>Mycobacteriales</taxon>
        <taxon>Nocardiaceae</taxon>
        <taxon>Antrihabitans</taxon>
    </lineage>
</organism>
<feature type="transmembrane region" description="Helical" evidence="8">
    <location>
        <begin position="35"/>
        <end position="59"/>
    </location>
</feature>
<evidence type="ECO:0000256" key="1">
    <source>
        <dbReference type="ARBA" id="ARBA00004651"/>
    </source>
</evidence>
<feature type="transmembrane region" description="Helical" evidence="8">
    <location>
        <begin position="122"/>
        <end position="145"/>
    </location>
</feature>
<dbReference type="PANTHER" id="PTHR32322">
    <property type="entry name" value="INNER MEMBRANE TRANSPORTER"/>
    <property type="match status" value="1"/>
</dbReference>
<feature type="domain" description="EamA" evidence="9">
    <location>
        <begin position="4"/>
        <end position="139"/>
    </location>
</feature>
<evidence type="ECO:0000313" key="11">
    <source>
        <dbReference type="Proteomes" id="UP000535543"/>
    </source>
</evidence>
<dbReference type="RefSeq" id="WP_169587957.1">
    <property type="nucleotide sequence ID" value="NZ_VCQU01000004.1"/>
</dbReference>
<evidence type="ECO:0000256" key="3">
    <source>
        <dbReference type="ARBA" id="ARBA00022475"/>
    </source>
</evidence>
<evidence type="ECO:0000256" key="5">
    <source>
        <dbReference type="ARBA" id="ARBA00022989"/>
    </source>
</evidence>